<dbReference type="GO" id="GO:0016757">
    <property type="term" value="F:glycosyltransferase activity"/>
    <property type="evidence" value="ECO:0007669"/>
    <property type="project" value="UniProtKB-UniRule"/>
</dbReference>
<evidence type="ECO:0000259" key="7">
    <source>
        <dbReference type="PROSITE" id="PS52018"/>
    </source>
</evidence>
<evidence type="ECO:0000256" key="6">
    <source>
        <dbReference type="PROSITE-ProRule" id="PRU01362"/>
    </source>
</evidence>
<dbReference type="KEGG" id="rmar:GBA65_20515"/>
<evidence type="ECO:0000313" key="8">
    <source>
        <dbReference type="EMBL" id="QIN80504.1"/>
    </source>
</evidence>
<feature type="domain" description="DarT" evidence="7">
    <location>
        <begin position="20"/>
        <end position="226"/>
    </location>
</feature>
<protein>
    <submittedName>
        <fullName evidence="8">DUF4433 domain-containing protein</fullName>
    </submittedName>
</protein>
<keyword evidence="1 6" id="KW-1277">Toxin-antitoxin system</keyword>
<comment type="caution">
    <text evidence="6">Lacks conserved residue(s) required for the propagation of feature annotation.</text>
</comment>
<dbReference type="GO" id="GO:0003677">
    <property type="term" value="F:DNA binding"/>
    <property type="evidence" value="ECO:0007669"/>
    <property type="project" value="UniProtKB-UniRule"/>
</dbReference>
<feature type="binding site" evidence="6">
    <location>
        <begin position="24"/>
        <end position="26"/>
    </location>
    <ligand>
        <name>NAD(+)</name>
        <dbReference type="ChEBI" id="CHEBI:57540"/>
    </ligand>
</feature>
<evidence type="ECO:0000256" key="5">
    <source>
        <dbReference type="ARBA" id="ARBA00023125"/>
    </source>
</evidence>
<feature type="active site" evidence="6">
    <location>
        <position position="177"/>
    </location>
</feature>
<feature type="binding site" evidence="6">
    <location>
        <position position="64"/>
    </location>
    <ligand>
        <name>NAD(+)</name>
        <dbReference type="ChEBI" id="CHEBI:57540"/>
    </ligand>
</feature>
<dbReference type="AlphaFoldDB" id="A0A6G8Q1Y9"/>
<dbReference type="Pfam" id="PF14487">
    <property type="entry name" value="DarT"/>
    <property type="match status" value="1"/>
</dbReference>
<evidence type="ECO:0000256" key="1">
    <source>
        <dbReference type="ARBA" id="ARBA00022649"/>
    </source>
</evidence>
<name>A0A6G8Q1Y9_9ACTN</name>
<dbReference type="RefSeq" id="WP_166398171.1">
    <property type="nucleotide sequence ID" value="NZ_CP045121.1"/>
</dbReference>
<organism evidence="8 9">
    <name type="scientific">Rubrobacter marinus</name>
    <dbReference type="NCBI Taxonomy" id="2653852"/>
    <lineage>
        <taxon>Bacteria</taxon>
        <taxon>Bacillati</taxon>
        <taxon>Actinomycetota</taxon>
        <taxon>Rubrobacteria</taxon>
        <taxon>Rubrobacterales</taxon>
        <taxon>Rubrobacteraceae</taxon>
        <taxon>Rubrobacter</taxon>
    </lineage>
</organism>
<evidence type="ECO:0000256" key="4">
    <source>
        <dbReference type="ARBA" id="ARBA00022695"/>
    </source>
</evidence>
<keyword evidence="9" id="KW-1185">Reference proteome</keyword>
<evidence type="ECO:0000256" key="2">
    <source>
        <dbReference type="ARBA" id="ARBA00022676"/>
    </source>
</evidence>
<keyword evidence="4 6" id="KW-0548">Nucleotidyltransferase</keyword>
<evidence type="ECO:0000313" key="9">
    <source>
        <dbReference type="Proteomes" id="UP000502706"/>
    </source>
</evidence>
<gene>
    <name evidence="8" type="ORF">GBA65_20515</name>
</gene>
<proteinExistence type="inferred from homology"/>
<dbReference type="EMBL" id="CP045121">
    <property type="protein sequence ID" value="QIN80504.1"/>
    <property type="molecule type" value="Genomic_DNA"/>
</dbReference>
<accession>A0A6G8Q1Y9</accession>
<keyword evidence="5 6" id="KW-0238">DNA-binding</keyword>
<feature type="active site" description="Proton acceptor" evidence="6">
    <location>
        <position position="64"/>
    </location>
</feature>
<sequence>MVHGSSEDAALLVLGGRLDTPIYHFTHAKNLPAILPAGRLRCKARLPNGDQLVNVSHDNIQERRRNKQVDCEPGSILHDYVPFYFATRSPMMYVISKGGVEGYDSNTMPLIYLVSSVRRVQEEALKFVFSDGHPVVKLSRFYNNLNDLDKVDWQVMGSTMWTDTEAYPDRRRRRQAEFLVHDSFPWSAVEFLAVRHTEVKRRLDDHLAREWPDLARPVRVAPGWYYPSG</sequence>
<comment type="catalytic activity">
    <reaction evidence="6">
        <text>a thymidine in DNA + NAD(+) = an N-(ADP-alpha-D-ribosyl)-thymidine in DNA + nicotinamide + H(+)</text>
        <dbReference type="Rhea" id="RHEA:71651"/>
        <dbReference type="Rhea" id="RHEA-COMP:13556"/>
        <dbReference type="Rhea" id="RHEA-COMP:18051"/>
        <dbReference type="ChEBI" id="CHEBI:15378"/>
        <dbReference type="ChEBI" id="CHEBI:17154"/>
        <dbReference type="ChEBI" id="CHEBI:57540"/>
        <dbReference type="ChEBI" id="CHEBI:137386"/>
        <dbReference type="ChEBI" id="CHEBI:191199"/>
    </reaction>
</comment>
<evidence type="ECO:0000256" key="3">
    <source>
        <dbReference type="ARBA" id="ARBA00022679"/>
    </source>
</evidence>
<dbReference type="Proteomes" id="UP000502706">
    <property type="component" value="Chromosome"/>
</dbReference>
<dbReference type="InterPro" id="IPR029494">
    <property type="entry name" value="DarT"/>
</dbReference>
<dbReference type="PROSITE" id="PS52018">
    <property type="entry name" value="DART"/>
    <property type="match status" value="1"/>
</dbReference>
<dbReference type="GO" id="GO:0016779">
    <property type="term" value="F:nucleotidyltransferase activity"/>
    <property type="evidence" value="ECO:0007669"/>
    <property type="project" value="UniProtKB-UniRule"/>
</dbReference>
<keyword evidence="3 6" id="KW-0808">Transferase</keyword>
<reference evidence="8 9" key="1">
    <citation type="submission" date="2019-10" db="EMBL/GenBank/DDBJ databases">
        <title>Rubrobacter sp nov SCSIO 52915 isolated from a deep-sea sediment in the South China Sea.</title>
        <authorList>
            <person name="Chen R.W."/>
        </authorList>
    </citation>
    <scope>NUCLEOTIDE SEQUENCE [LARGE SCALE GENOMIC DNA]</scope>
    <source>
        <strain evidence="8 9">SCSIO 52915</strain>
    </source>
</reference>
<keyword evidence="2 6" id="KW-0328">Glycosyltransferase</keyword>
<comment type="similarity">
    <text evidence="6">Belongs to the DarT ADP-ribosyltransferase family.</text>
</comment>